<accession>A0ABR4E5U4</accession>
<feature type="compositionally biased region" description="Polar residues" evidence="10">
    <location>
        <begin position="94"/>
        <end position="110"/>
    </location>
</feature>
<evidence type="ECO:0000313" key="12">
    <source>
        <dbReference type="EMBL" id="KAL2277806.1"/>
    </source>
</evidence>
<dbReference type="Pfam" id="PF00172">
    <property type="entry name" value="Zn_clus"/>
    <property type="match status" value="1"/>
</dbReference>
<keyword evidence="2" id="KW-0719">Serine esterase</keyword>
<dbReference type="Pfam" id="PF11951">
    <property type="entry name" value="Fungal_trans_2"/>
    <property type="match status" value="1"/>
</dbReference>
<dbReference type="EC" id="3.1.1.-" evidence="9"/>
<proteinExistence type="inferred from homology"/>
<evidence type="ECO:0000256" key="8">
    <source>
        <dbReference type="ARBA" id="ARBA00023242"/>
    </source>
</evidence>
<dbReference type="SUPFAM" id="SSF57701">
    <property type="entry name" value="Zn2/Cys6 DNA-binding domain"/>
    <property type="match status" value="1"/>
</dbReference>
<keyword evidence="13" id="KW-1185">Reference proteome</keyword>
<dbReference type="PANTHER" id="PTHR33938:SF13">
    <property type="entry name" value="CARBOXYLIC ESTER HYDROLASE"/>
    <property type="match status" value="1"/>
</dbReference>
<dbReference type="InterPro" id="IPR011118">
    <property type="entry name" value="Tannase/feruloyl_esterase"/>
</dbReference>
<dbReference type="PANTHER" id="PTHR33938">
    <property type="entry name" value="FERULOYL ESTERASE B-RELATED"/>
    <property type="match status" value="1"/>
</dbReference>
<dbReference type="InterPro" id="IPR001138">
    <property type="entry name" value="Zn2Cys6_DnaBD"/>
</dbReference>
<dbReference type="PROSITE" id="PS00463">
    <property type="entry name" value="ZN2_CY6_FUNGAL_1"/>
    <property type="match status" value="1"/>
</dbReference>
<evidence type="ECO:0000256" key="2">
    <source>
        <dbReference type="ARBA" id="ARBA00022487"/>
    </source>
</evidence>
<evidence type="ECO:0000256" key="3">
    <source>
        <dbReference type="ARBA" id="ARBA00022723"/>
    </source>
</evidence>
<dbReference type="EMBL" id="JBAWTH010000094">
    <property type="protein sequence ID" value="KAL2277806.1"/>
    <property type="molecule type" value="Genomic_DNA"/>
</dbReference>
<evidence type="ECO:0000256" key="10">
    <source>
        <dbReference type="SAM" id="MobiDB-lite"/>
    </source>
</evidence>
<evidence type="ECO:0000259" key="11">
    <source>
        <dbReference type="PROSITE" id="PS50048"/>
    </source>
</evidence>
<dbReference type="CDD" id="cd00067">
    <property type="entry name" value="GAL4"/>
    <property type="match status" value="1"/>
</dbReference>
<evidence type="ECO:0000256" key="1">
    <source>
        <dbReference type="ARBA" id="ARBA00006249"/>
    </source>
</evidence>
<dbReference type="InterPro" id="IPR036864">
    <property type="entry name" value="Zn2-C6_fun-type_DNA-bd_sf"/>
</dbReference>
<dbReference type="PROSITE" id="PS50048">
    <property type="entry name" value="ZN2_CY6_FUNGAL_2"/>
    <property type="match status" value="1"/>
</dbReference>
<comment type="similarity">
    <text evidence="1 9">Belongs to the tannase family.</text>
</comment>
<dbReference type="Pfam" id="PF07519">
    <property type="entry name" value="Tannase"/>
    <property type="match status" value="1"/>
</dbReference>
<dbReference type="InterPro" id="IPR021858">
    <property type="entry name" value="Fun_TF"/>
</dbReference>
<keyword evidence="8" id="KW-0539">Nucleus</keyword>
<keyword evidence="7" id="KW-1015">Disulfide bond</keyword>
<keyword evidence="6" id="KW-0106">Calcium</keyword>
<sequence>MPSRTPIRKPHKKSRLGCQECKRRHVKCNEARPTCAHCLNTSKVCVYRSPPSRPTRSSSVPAARRPSPPAAAARTGARSATTAPSPASVGLKPSTPSNFGASVESPNTTASASAQHGVLYPPINTRHMELFSHFIFNTAPSLDEYNPPDRAQLHVMMPAALSVPYVMYQVLALSALHLSHTNPSKADYHREEATALQTQALALFNESGAEVTAETCAPMLIFSSFLGLHTLAEAVTTSRTDGIGFLDRFVMYLNLHRGVRVVTGQAWELLSQSSVSSVLSRAEQAMNAAPSQQSQEQASIVAERLNKLLDDADMGTNSEQACRDAVSRLQLVYQSELLSGQTPREEQHTSSIIAKDIITNFYGQPAEYSYWSGCSQGGRQGFMLAQRYPDAYDGIAAAAPAFNWGQLIPAASWTQVMMDITGQFPPKCEIDALTEAVVAACDPLDGVTDGLISDAAACSFDPFSMVGKVVTCTSTGEEVTISHASADIANLTWTGPRKTNGEFLWYGVGYQARLSGSDAPAGTNSDLGYASTTCSSNGTCVGAPTELGEAWLKFFVQKDPEWNYTLIDSVDEYARLFHASVQQFDSIVGTSDADLSSYRDAGGKLITYHGLADGLIPTRGTSDYYKRAMELTPEVKDFFRYFKVPGLAHCSGGSGGQPTATFQALVDWVEKGVAPETLPITFNDTAGAQYERILYPCLEKARLISDSLDVTKPEFYQCFA</sequence>
<protein>
    <recommendedName>
        <fullName evidence="9">Carboxylic ester hydrolase</fullName>
        <ecNumber evidence="9">3.1.1.-</ecNumber>
    </recommendedName>
</protein>
<dbReference type="Proteomes" id="UP001600888">
    <property type="component" value="Unassembled WGS sequence"/>
</dbReference>
<dbReference type="Gene3D" id="3.40.50.1820">
    <property type="entry name" value="alpha/beta hydrolase"/>
    <property type="match status" value="1"/>
</dbReference>
<dbReference type="SUPFAM" id="SSF53474">
    <property type="entry name" value="alpha/beta-Hydrolases"/>
    <property type="match status" value="1"/>
</dbReference>
<feature type="compositionally biased region" description="Low complexity" evidence="10">
    <location>
        <begin position="48"/>
        <end position="88"/>
    </location>
</feature>
<evidence type="ECO:0000313" key="13">
    <source>
        <dbReference type="Proteomes" id="UP001600888"/>
    </source>
</evidence>
<comment type="caution">
    <text evidence="12">The sequence shown here is derived from an EMBL/GenBank/DDBJ whole genome shotgun (WGS) entry which is preliminary data.</text>
</comment>
<evidence type="ECO:0000256" key="5">
    <source>
        <dbReference type="ARBA" id="ARBA00022801"/>
    </source>
</evidence>
<feature type="domain" description="Zn(2)-C6 fungal-type" evidence="11">
    <location>
        <begin position="17"/>
        <end position="47"/>
    </location>
</feature>
<dbReference type="Gene3D" id="4.10.240.10">
    <property type="entry name" value="Zn(2)-C6 fungal-type DNA-binding domain"/>
    <property type="match status" value="1"/>
</dbReference>
<name>A0ABR4E5U4_9PEZI</name>
<evidence type="ECO:0000256" key="9">
    <source>
        <dbReference type="RuleBase" id="RU361238"/>
    </source>
</evidence>
<reference evidence="12 13" key="1">
    <citation type="submission" date="2024-03" db="EMBL/GenBank/DDBJ databases">
        <title>A high-quality draft genome sequence of Diaporthe vaccinii, a causative agent of upright dieback and viscid rot disease in cranberry plants.</title>
        <authorList>
            <person name="Sarrasin M."/>
            <person name="Lang B.F."/>
            <person name="Burger G."/>
        </authorList>
    </citation>
    <scope>NUCLEOTIDE SEQUENCE [LARGE SCALE GENOMIC DNA]</scope>
    <source>
        <strain evidence="12 13">IS7</strain>
    </source>
</reference>
<feature type="region of interest" description="Disordered" evidence="10">
    <location>
        <begin position="48"/>
        <end position="110"/>
    </location>
</feature>
<gene>
    <name evidence="12" type="ORF">FJTKL_15233</name>
</gene>
<dbReference type="InterPro" id="IPR029058">
    <property type="entry name" value="AB_hydrolase_fold"/>
</dbReference>
<dbReference type="SMART" id="SM00066">
    <property type="entry name" value="GAL4"/>
    <property type="match status" value="1"/>
</dbReference>
<keyword evidence="3" id="KW-0479">Metal-binding</keyword>
<evidence type="ECO:0000256" key="7">
    <source>
        <dbReference type="ARBA" id="ARBA00023157"/>
    </source>
</evidence>
<evidence type="ECO:0000256" key="6">
    <source>
        <dbReference type="ARBA" id="ARBA00022837"/>
    </source>
</evidence>
<organism evidence="12 13">
    <name type="scientific">Diaporthe vaccinii</name>
    <dbReference type="NCBI Taxonomy" id="105482"/>
    <lineage>
        <taxon>Eukaryota</taxon>
        <taxon>Fungi</taxon>
        <taxon>Dikarya</taxon>
        <taxon>Ascomycota</taxon>
        <taxon>Pezizomycotina</taxon>
        <taxon>Sordariomycetes</taxon>
        <taxon>Sordariomycetidae</taxon>
        <taxon>Diaporthales</taxon>
        <taxon>Diaporthaceae</taxon>
        <taxon>Diaporthe</taxon>
        <taxon>Diaporthe eres species complex</taxon>
    </lineage>
</organism>
<keyword evidence="5 9" id="KW-0378">Hydrolase</keyword>
<evidence type="ECO:0000256" key="4">
    <source>
        <dbReference type="ARBA" id="ARBA00022729"/>
    </source>
</evidence>
<keyword evidence="4" id="KW-0732">Signal</keyword>